<gene>
    <name evidence="1" type="ORF">Pint_25812</name>
</gene>
<name>A0ACC0YH64_9ROSI</name>
<accession>A0ACC0YH64</accession>
<sequence>MSNVFLHG</sequence>
<dbReference type="EMBL" id="CM047742">
    <property type="protein sequence ID" value="KAJ0035629.1"/>
    <property type="molecule type" value="Genomic_DNA"/>
</dbReference>
<dbReference type="Proteomes" id="UP001163603">
    <property type="component" value="Chromosome 7"/>
</dbReference>
<evidence type="ECO:0000313" key="2">
    <source>
        <dbReference type="Proteomes" id="UP001163603"/>
    </source>
</evidence>
<evidence type="ECO:0000313" key="1">
    <source>
        <dbReference type="EMBL" id="KAJ0035629.1"/>
    </source>
</evidence>
<organism evidence="1 2">
    <name type="scientific">Pistacia integerrima</name>
    <dbReference type="NCBI Taxonomy" id="434235"/>
    <lineage>
        <taxon>Eukaryota</taxon>
        <taxon>Viridiplantae</taxon>
        <taxon>Streptophyta</taxon>
        <taxon>Embryophyta</taxon>
        <taxon>Tracheophyta</taxon>
        <taxon>Spermatophyta</taxon>
        <taxon>Magnoliopsida</taxon>
        <taxon>eudicotyledons</taxon>
        <taxon>Gunneridae</taxon>
        <taxon>Pentapetalae</taxon>
        <taxon>rosids</taxon>
        <taxon>malvids</taxon>
        <taxon>Sapindales</taxon>
        <taxon>Anacardiaceae</taxon>
        <taxon>Pistacia</taxon>
    </lineage>
</organism>
<reference evidence="2" key="1">
    <citation type="journal article" date="2023" name="G3 (Bethesda)">
        <title>Genome assembly and association tests identify interacting loci associated with vigor, precocity, and sex in interspecific pistachio rootstocks.</title>
        <authorList>
            <person name="Palmer W."/>
            <person name="Jacygrad E."/>
            <person name="Sagayaradj S."/>
            <person name="Cavanaugh K."/>
            <person name="Han R."/>
            <person name="Bertier L."/>
            <person name="Beede B."/>
            <person name="Kafkas S."/>
            <person name="Golino D."/>
            <person name="Preece J."/>
            <person name="Michelmore R."/>
        </authorList>
    </citation>
    <scope>NUCLEOTIDE SEQUENCE [LARGE SCALE GENOMIC DNA]</scope>
</reference>
<comment type="caution">
    <text evidence="1">The sequence shown here is derived from an EMBL/GenBank/DDBJ whole genome shotgun (WGS) entry which is preliminary data.</text>
</comment>
<protein>
    <submittedName>
        <fullName evidence="1">Uncharacterized protein</fullName>
    </submittedName>
</protein>
<keyword evidence="2" id="KW-1185">Reference proteome</keyword>
<proteinExistence type="predicted"/>